<name>A0A1L2CVM6_9CAUD</name>
<organism evidence="1 2">
    <name type="scientific">Pectobacterium phage vB_PcaM_CBB</name>
    <dbReference type="NCBI Taxonomy" id="2772511"/>
    <lineage>
        <taxon>Viruses</taxon>
        <taxon>Duplodnaviria</taxon>
        <taxon>Heunggongvirae</taxon>
        <taxon>Uroviricota</taxon>
        <taxon>Caudoviricetes</taxon>
        <taxon>Mimasvirus</taxon>
        <taxon>Mimasvirus CBB</taxon>
    </lineage>
</organism>
<reference evidence="2" key="1">
    <citation type="submission" date="2016-01" db="EMBL/GenBank/DDBJ databases">
        <title>Isolation and Characterization of Enterobacteria phage CBB.</title>
        <authorList>
            <person name="Buttimer C.T.H."/>
            <person name="Hendrix H."/>
            <person name="Alexandre H."/>
            <person name="O'Mahony J."/>
            <person name="Lavigne R."/>
            <person name="Coffey A."/>
        </authorList>
    </citation>
    <scope>NUCLEOTIDE SEQUENCE [LARGE SCALE GENOMIC DNA]</scope>
</reference>
<proteinExistence type="predicted"/>
<keyword evidence="2" id="KW-1185">Reference proteome</keyword>
<sequence>MAKPIAGINDYPYGICGFIVDGALLKNGTKLKNVRIYKQRSINVFDLIDPVSEVVYQKVQLTGYNTNNRVLDYSLTDDQLLDLIPVNSFFVRGYNDSMSQYGFVIRFLYNKVVLSNGIYLFDMYTPECSIPTPDLGSIVVNTVTVDSTTVTGSISAASGTLNEDGMIVTLTTPEGVEYTTTVHNRVFTFDNVQFVSPGMGTITVTSPHYNTATVPFEVLPSGADSDFTTHVPVAASQFVDNGDGTFSYVLNESEHNRGTDLVLQIQSPNGVIYNPDVSVDANGNVTITQDVAQDLDVVIIGPTDQTTVYSTSLVWVANGSEYEMVIPFSTHNKPTPSLSVYDGTKLVAITIEIDDSDNITLISNDNFTGKVVIAGKA</sequence>
<accession>A0A1L2CVM6</accession>
<dbReference type="Proteomes" id="UP000223891">
    <property type="component" value="Segment"/>
</dbReference>
<dbReference type="EMBL" id="KU574722">
    <property type="protein sequence ID" value="AMM44059.1"/>
    <property type="molecule type" value="Genomic_DNA"/>
</dbReference>
<protein>
    <submittedName>
        <fullName evidence="1">Structural protein</fullName>
    </submittedName>
</protein>
<evidence type="ECO:0000313" key="1">
    <source>
        <dbReference type="EMBL" id="AMM44059.1"/>
    </source>
</evidence>
<evidence type="ECO:0000313" key="2">
    <source>
        <dbReference type="Proteomes" id="UP000223891"/>
    </source>
</evidence>
<gene>
    <name evidence="1" type="ORF">CBB_496</name>
</gene>